<name>A0A242JZM0_9ENTE</name>
<dbReference type="EMBL" id="NGMM01000008">
    <property type="protein sequence ID" value="OTP10571.1"/>
    <property type="molecule type" value="Genomic_DNA"/>
</dbReference>
<accession>A0A242JZM0</accession>
<protein>
    <submittedName>
        <fullName evidence="1">Uncharacterized protein</fullName>
    </submittedName>
</protein>
<reference evidence="2" key="2">
    <citation type="submission" date="2017-05" db="EMBL/GenBank/DDBJ databases">
        <authorList>
            <consortium name="The Broad Institute Genomics Platform"/>
            <consortium name="The Broad Institute Genomic Center for Infectious Diseases"/>
            <person name="Earl A."/>
            <person name="Manson A."/>
            <person name="Schwartman J."/>
            <person name="Gilmore M."/>
            <person name="Abouelleil A."/>
            <person name="Cao P."/>
            <person name="Chapman S."/>
            <person name="Cusick C."/>
            <person name="Shea T."/>
            <person name="Young S."/>
            <person name="Neafsey D."/>
            <person name="Nusbaum C."/>
            <person name="Birren B."/>
        </authorList>
    </citation>
    <scope>NUCLEOTIDE SEQUENCE</scope>
    <source>
        <strain evidence="2">9E7_DIV0242</strain>
    </source>
</reference>
<evidence type="ECO:0000313" key="1">
    <source>
        <dbReference type="EMBL" id="OTP10571.1"/>
    </source>
</evidence>
<proteinExistence type="predicted"/>
<dbReference type="EMBL" id="CP147247">
    <property type="protein sequence ID" value="WYJ91413.1"/>
    <property type="molecule type" value="Genomic_DNA"/>
</dbReference>
<keyword evidence="3" id="KW-1185">Reference proteome</keyword>
<reference evidence="1" key="1">
    <citation type="submission" date="2017-05" db="EMBL/GenBank/DDBJ databases">
        <title>The Genome Sequence of Enterococcus sp. 9E7_DIV0242.</title>
        <authorList>
            <consortium name="The Broad Institute Genomics Platform"/>
            <consortium name="The Broad Institute Genomic Center for Infectious Diseases"/>
            <person name="Earl A."/>
            <person name="Manson A."/>
            <person name="Schwartman J."/>
            <person name="Gilmore M."/>
            <person name="Abouelleil A."/>
            <person name="Cao P."/>
            <person name="Chapman S."/>
            <person name="Cusick C."/>
            <person name="Shea T."/>
            <person name="Young S."/>
            <person name="Neafsey D."/>
            <person name="Nusbaum C."/>
            <person name="Birren B."/>
        </authorList>
    </citation>
    <scope>NUCLEOTIDE SEQUENCE [LARGE SCALE GENOMIC DNA]</scope>
    <source>
        <strain evidence="1">9E7_DIV0242</strain>
    </source>
</reference>
<sequence length="103" mass="11468">MKKLSLNTKLAAIILGVISVALLTHLTPEWAVRANLFSSGHFKEAFSSKIEQVESKEKASFDYATFFKVSPPPLEKSTHAYLETYEVKSIAGLFHSAQYFGEV</sequence>
<dbReference type="RefSeq" id="WP_086350850.1">
    <property type="nucleotide sequence ID" value="NZ_CP147247.1"/>
</dbReference>
<reference evidence="2" key="3">
    <citation type="submission" date="2024-03" db="EMBL/GenBank/DDBJ databases">
        <title>The Genome Sequence of Enterococcus sp. DIV0242b.</title>
        <authorList>
            <consortium name="The Broad Institute Genomics Platform"/>
            <consortium name="The Broad Institute Microbial Omics Core"/>
            <consortium name="The Broad Institute Genomic Center for Infectious Diseases"/>
            <person name="Earl A."/>
            <person name="Manson A."/>
            <person name="Gilmore M."/>
            <person name="Schwartman J."/>
            <person name="Shea T."/>
            <person name="Abouelleil A."/>
            <person name="Cao P."/>
            <person name="Chapman S."/>
            <person name="Cusick C."/>
            <person name="Young S."/>
            <person name="Neafsey D."/>
            <person name="Nusbaum C."/>
            <person name="Birren B."/>
        </authorList>
    </citation>
    <scope>NUCLEOTIDE SEQUENCE</scope>
    <source>
        <strain evidence="2">9E7_DIV0242</strain>
    </source>
</reference>
<evidence type="ECO:0000313" key="2">
    <source>
        <dbReference type="EMBL" id="WYJ91413.1"/>
    </source>
</evidence>
<organism evidence="1">
    <name type="scientific">Candidatus Enterococcus clewellii</name>
    <dbReference type="NCBI Taxonomy" id="1834193"/>
    <lineage>
        <taxon>Bacteria</taxon>
        <taxon>Bacillati</taxon>
        <taxon>Bacillota</taxon>
        <taxon>Bacilli</taxon>
        <taxon>Lactobacillales</taxon>
        <taxon>Enterococcaceae</taxon>
        <taxon>Enterococcus</taxon>
    </lineage>
</organism>
<gene>
    <name evidence="2" type="ORF">A5888_003181</name>
    <name evidence="1" type="ORF">A5888_003869</name>
</gene>
<evidence type="ECO:0000313" key="3">
    <source>
        <dbReference type="Proteomes" id="UP000195141"/>
    </source>
</evidence>
<dbReference type="Proteomes" id="UP000195141">
    <property type="component" value="Chromosome"/>
</dbReference>
<dbReference type="AlphaFoldDB" id="A0A242JZM0"/>
<dbReference type="OrthoDB" id="1798228at2"/>